<dbReference type="SMART" id="SM00343">
    <property type="entry name" value="ZnF_C2HC"/>
    <property type="match status" value="1"/>
</dbReference>
<dbReference type="SUPFAM" id="SSF57756">
    <property type="entry name" value="Retrovirus zinc finger-like domains"/>
    <property type="match status" value="1"/>
</dbReference>
<sequence length="892" mass="98205">MATSLVSSEDSKIKINFAESLELRKLPSVGESTAKKIIEYRVKVGNITRDTIGDVRNVKVTGELLGMIDFAENPDLHVPTVASDTSMNTTTSSSSSDHDRSVDPNKSIDPTEDLINKISGLIIDKNEDHSASSAGTKVETQSDPLATQNTVPVVRTKVRTNQVNGQKFDGTKQGRTGPLTHNTQSVGQPVGQPNIQNTVQPVGQPNIQNTSQPNTQNTVQNNRQTGGQQIGQPLGQPTGNMHIGDQQIGQPLGQPTGNMHIGGQQIGQPLMQNQGQPFGQQLTPNQGQQLGQLHIQTQGQQLGQPYMQVPGQTHQNPVPNQPFPNPWKMFQYPNQPTMQNGMPGMFNPWTPYFGAPYNMPYGMLSPGQFWQPNPNLGYQGFPNPGNMNQGILTPVNFGNRNLGQQPATMNLGPQPGNLNLGQQPGNMNLGQQGNMKVGNLGNNTNQIQGNQHGLPNNAGNQDPGVNRQRRNRRNAQQGNQGQQGLPLPGQGNQGQPAMQPNQQPGMQFNNNQGQGIQGLPGQINQGQGQGFQNQGQGNAGQGHGNQGQGNQGNGNQGQGNQGNGNQVANRRILQRQQNEPIPKGLKYDGKEHWLGFKHKFLRYKNSLNWTDEEARDQLCYCLESKASEYFATLLDRNEDIDFNELMTKLQKRFGCIPLPDTAQEQLNNSKQRYDESIEDWADRVLQLAVRAFPDLPEEHMTTQAIKRICHGCTDKEAGQHVINQNLDSVERVIDRLKSYQFHHKSIFSGSKKEIREIYVADSSESSDSGSPPVKVRQAKYRRPDRDSKDRSQQESQVEGLKKEVSEIKDNMKTILRHLENLQTRSNTLLNRSPVRNQTRSRSPSPDAKCFHCGGKGHSARDCALKKETNKPAKQVSFPNLNGEGSGQKADPG</sequence>
<dbReference type="Pfam" id="PF00098">
    <property type="entry name" value="zf-CCHC"/>
    <property type="match status" value="1"/>
</dbReference>
<keyword evidence="1" id="KW-0863">Zinc-finger</keyword>
<accession>A0AA89BPP3</accession>
<dbReference type="AlphaFoldDB" id="A0AA89BPP3"/>
<reference evidence="4" key="1">
    <citation type="submission" date="2019-08" db="EMBL/GenBank/DDBJ databases">
        <title>The improved chromosome-level genome for the pearl oyster Pinctada fucata martensii using PacBio sequencing and Hi-C.</title>
        <authorList>
            <person name="Zheng Z."/>
        </authorList>
    </citation>
    <scope>NUCLEOTIDE SEQUENCE</scope>
    <source>
        <strain evidence="4">ZZ-2019</strain>
        <tissue evidence="4">Adductor muscle</tissue>
    </source>
</reference>
<feature type="compositionally biased region" description="Basic and acidic residues" evidence="2">
    <location>
        <begin position="781"/>
        <end position="792"/>
    </location>
</feature>
<feature type="compositionally biased region" description="Low complexity" evidence="2">
    <location>
        <begin position="474"/>
        <end position="536"/>
    </location>
</feature>
<feature type="compositionally biased region" description="Low complexity" evidence="2">
    <location>
        <begin position="761"/>
        <end position="770"/>
    </location>
</feature>
<dbReference type="PROSITE" id="PS50158">
    <property type="entry name" value="ZF_CCHC"/>
    <property type="match status" value="1"/>
</dbReference>
<feature type="compositionally biased region" description="Gly residues" evidence="2">
    <location>
        <begin position="537"/>
        <end position="562"/>
    </location>
</feature>
<dbReference type="InterPro" id="IPR001878">
    <property type="entry name" value="Znf_CCHC"/>
</dbReference>
<evidence type="ECO:0000256" key="2">
    <source>
        <dbReference type="SAM" id="MobiDB-lite"/>
    </source>
</evidence>
<dbReference type="Proteomes" id="UP001186944">
    <property type="component" value="Unassembled WGS sequence"/>
</dbReference>
<dbReference type="PANTHER" id="PTHR45823">
    <property type="entry name" value="T-SNARE COILED-COIL HOMOLOGY DOMAIN-CONTAINING PROTEIN"/>
    <property type="match status" value="1"/>
</dbReference>
<proteinExistence type="predicted"/>
<feature type="compositionally biased region" description="Polar residues" evidence="2">
    <location>
        <begin position="824"/>
        <end position="843"/>
    </location>
</feature>
<feature type="compositionally biased region" description="Low complexity" evidence="2">
    <location>
        <begin position="204"/>
        <end position="239"/>
    </location>
</feature>
<gene>
    <name evidence="4" type="ORF">FSP39_003300</name>
</gene>
<feature type="compositionally biased region" description="Basic and acidic residues" evidence="2">
    <location>
        <begin position="858"/>
        <end position="870"/>
    </location>
</feature>
<feature type="region of interest" description="Disordered" evidence="2">
    <location>
        <begin position="202"/>
        <end position="285"/>
    </location>
</feature>
<feature type="compositionally biased region" description="Polar residues" evidence="2">
    <location>
        <begin position="266"/>
        <end position="285"/>
    </location>
</feature>
<dbReference type="Gene3D" id="4.10.60.10">
    <property type="entry name" value="Zinc finger, CCHC-type"/>
    <property type="match status" value="1"/>
</dbReference>
<dbReference type="GO" id="GO:0008270">
    <property type="term" value="F:zinc ion binding"/>
    <property type="evidence" value="ECO:0007669"/>
    <property type="project" value="UniProtKB-KW"/>
</dbReference>
<feature type="domain" description="CCHC-type" evidence="3">
    <location>
        <begin position="848"/>
        <end position="862"/>
    </location>
</feature>
<dbReference type="Gene3D" id="1.10.150.320">
    <property type="entry name" value="Photosystem II 12 kDa extrinsic protein"/>
    <property type="match status" value="1"/>
</dbReference>
<dbReference type="SUPFAM" id="SSF47781">
    <property type="entry name" value="RuvA domain 2-like"/>
    <property type="match status" value="1"/>
</dbReference>
<evidence type="ECO:0000313" key="5">
    <source>
        <dbReference type="Proteomes" id="UP001186944"/>
    </source>
</evidence>
<keyword evidence="1" id="KW-0862">Zinc</keyword>
<comment type="caution">
    <text evidence="4">The sequence shown here is derived from an EMBL/GenBank/DDBJ whole genome shotgun (WGS) entry which is preliminary data.</text>
</comment>
<feature type="compositionally biased region" description="Polar residues" evidence="2">
    <location>
        <begin position="247"/>
        <end position="257"/>
    </location>
</feature>
<dbReference type="InterPro" id="IPR010994">
    <property type="entry name" value="RuvA_2-like"/>
</dbReference>
<organism evidence="4 5">
    <name type="scientific">Pinctada imbricata</name>
    <name type="common">Atlantic pearl-oyster</name>
    <name type="synonym">Pinctada martensii</name>
    <dbReference type="NCBI Taxonomy" id="66713"/>
    <lineage>
        <taxon>Eukaryota</taxon>
        <taxon>Metazoa</taxon>
        <taxon>Spiralia</taxon>
        <taxon>Lophotrochozoa</taxon>
        <taxon>Mollusca</taxon>
        <taxon>Bivalvia</taxon>
        <taxon>Autobranchia</taxon>
        <taxon>Pteriomorphia</taxon>
        <taxon>Pterioida</taxon>
        <taxon>Pterioidea</taxon>
        <taxon>Pteriidae</taxon>
        <taxon>Pinctada</taxon>
    </lineage>
</organism>
<feature type="region of interest" description="Disordered" evidence="2">
    <location>
        <begin position="824"/>
        <end position="892"/>
    </location>
</feature>
<dbReference type="GO" id="GO:0003676">
    <property type="term" value="F:nucleic acid binding"/>
    <property type="evidence" value="ECO:0007669"/>
    <property type="project" value="InterPro"/>
</dbReference>
<feature type="compositionally biased region" description="Polar residues" evidence="2">
    <location>
        <begin position="416"/>
        <end position="460"/>
    </location>
</feature>
<feature type="region of interest" description="Disordered" evidence="2">
    <location>
        <begin position="78"/>
        <end position="113"/>
    </location>
</feature>
<keyword evidence="5" id="KW-1185">Reference proteome</keyword>
<protein>
    <recommendedName>
        <fullName evidence="3">CCHC-type domain-containing protein</fullName>
    </recommendedName>
</protein>
<keyword evidence="1" id="KW-0479">Metal-binding</keyword>
<evidence type="ECO:0000256" key="1">
    <source>
        <dbReference type="PROSITE-ProRule" id="PRU00047"/>
    </source>
</evidence>
<dbReference type="EMBL" id="VSWD01000010">
    <property type="protein sequence ID" value="KAK3089396.1"/>
    <property type="molecule type" value="Genomic_DNA"/>
</dbReference>
<evidence type="ECO:0000313" key="4">
    <source>
        <dbReference type="EMBL" id="KAK3089396.1"/>
    </source>
</evidence>
<feature type="region of interest" description="Disordered" evidence="2">
    <location>
        <begin position="760"/>
        <end position="804"/>
    </location>
</feature>
<dbReference type="PANTHER" id="PTHR45823:SF1">
    <property type="entry name" value="T-SNARE COILED-COIL HOMOLOGY DOMAIN-CONTAINING PROTEIN"/>
    <property type="match status" value="1"/>
</dbReference>
<evidence type="ECO:0000259" key="3">
    <source>
        <dbReference type="PROSITE" id="PS50158"/>
    </source>
</evidence>
<name>A0AA89BPP3_PINIB</name>
<dbReference type="InterPro" id="IPR036875">
    <property type="entry name" value="Znf_CCHC_sf"/>
</dbReference>
<feature type="compositionally biased region" description="Low complexity" evidence="2">
    <location>
        <begin position="83"/>
        <end position="95"/>
    </location>
</feature>
<feature type="region of interest" description="Disordered" evidence="2">
    <location>
        <begin position="401"/>
        <end position="565"/>
    </location>
</feature>